<dbReference type="RefSeq" id="WP_158870692.1">
    <property type="nucleotide sequence ID" value="NZ_CP046401.1"/>
</dbReference>
<gene>
    <name evidence="1" type="ORF">GM418_26735</name>
</gene>
<proteinExistence type="predicted"/>
<name>A0A6I6K0K9_9BACT</name>
<dbReference type="AlphaFoldDB" id="A0A6I6K0K9"/>
<protein>
    <submittedName>
        <fullName evidence="1">Uncharacterized protein</fullName>
    </submittedName>
</protein>
<sequence length="63" mass="6871">MSEIKNIKNTCFVCRSAVTSENSEINKEVFLPVCNTCKGSDKEKKAVEEQLDSLADGLVCGCI</sequence>
<keyword evidence="2" id="KW-1185">Reference proteome</keyword>
<dbReference type="Proteomes" id="UP000428260">
    <property type="component" value="Chromosome"/>
</dbReference>
<dbReference type="KEGG" id="mcos:GM418_26735"/>
<dbReference type="EMBL" id="CP046401">
    <property type="protein sequence ID" value="QGY47129.1"/>
    <property type="molecule type" value="Genomic_DNA"/>
</dbReference>
<accession>A0A6I6K0K9</accession>
<reference evidence="1 2" key="1">
    <citation type="submission" date="2019-11" db="EMBL/GenBank/DDBJ databases">
        <authorList>
            <person name="Zheng R.K."/>
            <person name="Sun C.M."/>
        </authorList>
    </citation>
    <scope>NUCLEOTIDE SEQUENCE [LARGE SCALE GENOMIC DNA]</scope>
    <source>
        <strain evidence="1 2">WC007</strain>
    </source>
</reference>
<evidence type="ECO:0000313" key="2">
    <source>
        <dbReference type="Proteomes" id="UP000428260"/>
    </source>
</evidence>
<evidence type="ECO:0000313" key="1">
    <source>
        <dbReference type="EMBL" id="QGY47129.1"/>
    </source>
</evidence>
<organism evidence="1 2">
    <name type="scientific">Maribellus comscasis</name>
    <dbReference type="NCBI Taxonomy" id="2681766"/>
    <lineage>
        <taxon>Bacteria</taxon>
        <taxon>Pseudomonadati</taxon>
        <taxon>Bacteroidota</taxon>
        <taxon>Bacteroidia</taxon>
        <taxon>Marinilabiliales</taxon>
        <taxon>Prolixibacteraceae</taxon>
        <taxon>Maribellus</taxon>
    </lineage>
</organism>